<protein>
    <submittedName>
        <fullName evidence="1">Uncharacterized protein</fullName>
    </submittedName>
</protein>
<evidence type="ECO:0000313" key="2">
    <source>
        <dbReference type="Proteomes" id="UP001386955"/>
    </source>
</evidence>
<dbReference type="AlphaFoldDB" id="A0AAN9SYN2"/>
<sequence length="120" mass="13488">MMAGSILQGCNQQTHEASMEPFMQHVFVLPALTKIMLQPQRESRLCKNVPIDKTSHTYKTLSASNTKNVIKKDANDMRQVNSCEHPILICDHCGGNAEVVLSNNDETKWVNANEELNLIH</sequence>
<dbReference type="EMBL" id="JAYMYS010000001">
    <property type="protein sequence ID" value="KAK7410110.1"/>
    <property type="molecule type" value="Genomic_DNA"/>
</dbReference>
<keyword evidence="2" id="KW-1185">Reference proteome</keyword>
<reference evidence="1 2" key="1">
    <citation type="submission" date="2024-01" db="EMBL/GenBank/DDBJ databases">
        <title>The genomes of 5 underutilized Papilionoideae crops provide insights into root nodulation and disease resistanc.</title>
        <authorList>
            <person name="Jiang F."/>
        </authorList>
    </citation>
    <scope>NUCLEOTIDE SEQUENCE [LARGE SCALE GENOMIC DNA]</scope>
    <source>
        <strain evidence="1">DUOXIRENSHENG_FW03</strain>
        <tissue evidence="1">Leaves</tissue>
    </source>
</reference>
<dbReference type="Proteomes" id="UP001386955">
    <property type="component" value="Unassembled WGS sequence"/>
</dbReference>
<proteinExistence type="predicted"/>
<gene>
    <name evidence="1" type="ORF">VNO78_00644</name>
</gene>
<name>A0AAN9SYN2_PSOTE</name>
<comment type="caution">
    <text evidence="1">The sequence shown here is derived from an EMBL/GenBank/DDBJ whole genome shotgun (WGS) entry which is preliminary data.</text>
</comment>
<accession>A0AAN9SYN2</accession>
<evidence type="ECO:0000313" key="1">
    <source>
        <dbReference type="EMBL" id="KAK7410110.1"/>
    </source>
</evidence>
<organism evidence="1 2">
    <name type="scientific">Psophocarpus tetragonolobus</name>
    <name type="common">Winged bean</name>
    <name type="synonym">Dolichos tetragonolobus</name>
    <dbReference type="NCBI Taxonomy" id="3891"/>
    <lineage>
        <taxon>Eukaryota</taxon>
        <taxon>Viridiplantae</taxon>
        <taxon>Streptophyta</taxon>
        <taxon>Embryophyta</taxon>
        <taxon>Tracheophyta</taxon>
        <taxon>Spermatophyta</taxon>
        <taxon>Magnoliopsida</taxon>
        <taxon>eudicotyledons</taxon>
        <taxon>Gunneridae</taxon>
        <taxon>Pentapetalae</taxon>
        <taxon>rosids</taxon>
        <taxon>fabids</taxon>
        <taxon>Fabales</taxon>
        <taxon>Fabaceae</taxon>
        <taxon>Papilionoideae</taxon>
        <taxon>50 kb inversion clade</taxon>
        <taxon>NPAAA clade</taxon>
        <taxon>indigoferoid/millettioid clade</taxon>
        <taxon>Phaseoleae</taxon>
        <taxon>Psophocarpus</taxon>
    </lineage>
</organism>